<dbReference type="SUPFAM" id="SSF140453">
    <property type="entry name" value="EsxAB dimer-like"/>
    <property type="match status" value="1"/>
</dbReference>
<accession>W7YQ11</accession>
<dbReference type="InterPro" id="IPR036689">
    <property type="entry name" value="ESAT-6-like_sf"/>
</dbReference>
<dbReference type="OrthoDB" id="2664745at2"/>
<evidence type="ECO:0000313" key="2">
    <source>
        <dbReference type="EMBL" id="GAF09568.1"/>
    </source>
</evidence>
<dbReference type="Proteomes" id="UP000019364">
    <property type="component" value="Unassembled WGS sequence"/>
</dbReference>
<reference evidence="2 3" key="1">
    <citation type="journal article" date="2014" name="Genome Announc.">
        <title>Draft Genome Sequence of Paenibacillus pini JCM 16418T, Isolated from the Rhizosphere of Pine Tree.</title>
        <authorList>
            <person name="Yuki M."/>
            <person name="Oshima K."/>
            <person name="Suda W."/>
            <person name="Oshida Y."/>
            <person name="Kitamura K."/>
            <person name="Iida Y."/>
            <person name="Hattori M."/>
            <person name="Ohkuma M."/>
        </authorList>
    </citation>
    <scope>NUCLEOTIDE SEQUENCE [LARGE SCALE GENOMIC DNA]</scope>
    <source>
        <strain evidence="2 3">JCM 16418</strain>
    </source>
</reference>
<dbReference type="STRING" id="1236976.JCM16418_3712"/>
<evidence type="ECO:0000313" key="3">
    <source>
        <dbReference type="Proteomes" id="UP000019364"/>
    </source>
</evidence>
<keyword evidence="3" id="KW-1185">Reference proteome</keyword>
<proteinExistence type="predicted"/>
<dbReference type="NCBIfam" id="TIGR03930">
    <property type="entry name" value="WXG100_ESAT6"/>
    <property type="match status" value="1"/>
</dbReference>
<dbReference type="Pfam" id="PF06013">
    <property type="entry name" value="WXG100"/>
    <property type="match status" value="1"/>
</dbReference>
<dbReference type="AlphaFoldDB" id="W7YQ11"/>
<dbReference type="eggNOG" id="COG5444">
    <property type="taxonomic scope" value="Bacteria"/>
</dbReference>
<gene>
    <name evidence="2" type="ORF">JCM16418_3712</name>
</gene>
<sequence length="330" mass="35573">MPEIRVPPEEIMRVAQQCLNGRHEMDRIIQLLDKEIYHLRSVWSGATREHFFTTFRDAQYQMNQMLDRLSNTGQELANISRRFKEADASSEGSNFGEFLSGAGLATVKDLTFGLMDKDMTSIHPKSRAWGELFGHGVTTALGTVEMIGGILGDGASLALDVTGIGAIVGVPVGVVSLGLISHGYLTAKGGVQGALNSGRDLYQMHGSKSNESAGSGKGGSEKVEGEGNIPVKDTGDLAKNTDNLRVWAKNNGWEQKYTEGGVEQWGVKDSKGAFSWRLKLKPEVSTREGLGSGSKQPRFDARLNDEGTYVNPFTGETGSKGIGTHIPLGK</sequence>
<dbReference type="EMBL" id="BAVZ01000013">
    <property type="protein sequence ID" value="GAF09568.1"/>
    <property type="molecule type" value="Genomic_DNA"/>
</dbReference>
<evidence type="ECO:0008006" key="4">
    <source>
        <dbReference type="Google" id="ProtNLM"/>
    </source>
</evidence>
<feature type="region of interest" description="Disordered" evidence="1">
    <location>
        <begin position="285"/>
        <end position="330"/>
    </location>
</feature>
<feature type="region of interest" description="Disordered" evidence="1">
    <location>
        <begin position="203"/>
        <end position="235"/>
    </location>
</feature>
<evidence type="ECO:0000256" key="1">
    <source>
        <dbReference type="SAM" id="MobiDB-lite"/>
    </source>
</evidence>
<name>W7YQ11_9BACL</name>
<dbReference type="Gene3D" id="1.10.287.850">
    <property type="entry name" value="HP0062-like domain"/>
    <property type="match status" value="1"/>
</dbReference>
<organism evidence="2 3">
    <name type="scientific">Paenibacillus pini JCM 16418</name>
    <dbReference type="NCBI Taxonomy" id="1236976"/>
    <lineage>
        <taxon>Bacteria</taxon>
        <taxon>Bacillati</taxon>
        <taxon>Bacillota</taxon>
        <taxon>Bacilli</taxon>
        <taxon>Bacillales</taxon>
        <taxon>Paenibacillaceae</taxon>
        <taxon>Paenibacillus</taxon>
    </lineage>
</organism>
<protein>
    <recommendedName>
        <fullName evidence="4">WXG100 family type VII secretion target</fullName>
    </recommendedName>
</protein>
<comment type="caution">
    <text evidence="2">The sequence shown here is derived from an EMBL/GenBank/DDBJ whole genome shotgun (WGS) entry which is preliminary data.</text>
</comment>
<dbReference type="RefSeq" id="WP_036651207.1">
    <property type="nucleotide sequence ID" value="NZ_BAVZ01000013.1"/>
</dbReference>
<dbReference type="InterPro" id="IPR010310">
    <property type="entry name" value="T7SS_ESAT-6-like"/>
</dbReference>